<proteinExistence type="predicted"/>
<name>A0ACC1NGG0_9PEZI</name>
<dbReference type="Proteomes" id="UP001143856">
    <property type="component" value="Unassembled WGS sequence"/>
</dbReference>
<comment type="caution">
    <text evidence="1">The sequence shown here is derived from an EMBL/GenBank/DDBJ whole genome shotgun (WGS) entry which is preliminary data.</text>
</comment>
<reference evidence="1" key="1">
    <citation type="submission" date="2022-10" db="EMBL/GenBank/DDBJ databases">
        <title>Genome Sequence of Xylaria curta.</title>
        <authorList>
            <person name="Buettner E."/>
        </authorList>
    </citation>
    <scope>NUCLEOTIDE SEQUENCE</scope>
    <source>
        <strain evidence="1">Babe10</strain>
    </source>
</reference>
<evidence type="ECO:0000313" key="2">
    <source>
        <dbReference type="Proteomes" id="UP001143856"/>
    </source>
</evidence>
<evidence type="ECO:0000313" key="1">
    <source>
        <dbReference type="EMBL" id="KAJ2978133.1"/>
    </source>
</evidence>
<gene>
    <name evidence="1" type="ORF">NUW58_g7590</name>
</gene>
<accession>A0ACC1NGG0</accession>
<dbReference type="EMBL" id="JAPDGR010002014">
    <property type="protein sequence ID" value="KAJ2978133.1"/>
    <property type="molecule type" value="Genomic_DNA"/>
</dbReference>
<protein>
    <submittedName>
        <fullName evidence="1">Uncharacterized protein</fullName>
    </submittedName>
</protein>
<sequence>MTRGSPRLGPLRVPDDPDLPQITGTDPASDNFIPSLLSPRRHTLPISSVPPTPSESRCQSPDGRRDGEDEDDLNGEDFFDYIRSAAISVPDSDQGEDEDDWELGPRRDTATAKLDRLVGLEAVKDYFRELGRYIDNSRIVGVNFAQERFHAIFQGNPGTGKTTVARLYAEFLYSKGVLKSNNVLETSGAKLASHGPNFVINTFNSGDGGVLLVDEAYQLVAPHSSYSGKQVLDVILSEMENHAERWVVIFAGYKNDFEAFFAHNEGLASRIPRLLDFDDFTDDQLYDIMLSLFKQRFPERRYTIEGQPFPERRYTMEGQPQGGNYFQRICQRQASRIGQLKKPTMKQRLNFTKEDILGPRPMNVKANSKAWAKLKSLTGLSEVKRSVHIMFQIIDTNYQRELKGKRPHAHSFNRVFVGSPGTGKTTVAKLYGKILAELGFLSKGGVTCLQTETLTLDQPTALVVKTPADFIGDAVGRSESNTRAILASTIGKVLIIDEAYMLDPGDPTSTRDSYKTAVLDSIVAEVQGNPGDDRCVILLSYEDKMESLFHNGNPGLSGRFMADMPFRFADYSNDELRQILERDLDDRHIKYQLDALDSAIDMLSRYRYTQNFSNARAVKTLVPEAVLRNQEREMKSNPNNKQFDGCLEPQDFDPWLSEWAASSETPVNCRSALSGQISDSVIEQLEKFLPGSQLPGQANRDKLRQNIPRTFVFTGPPGTGKKTLAVYMGRLFRDLGLLPTDQVVKCQAVTFIGQHVGHTIPKTRVQLERGLGKVLVIQDLHRLSKGGFSGEALDELSSFLRIYSGRMAVILTGPKEPLNDLLRERPELSSSFQDRITFNNLSPRDCLTLLDRQIHVTEPGGETPFSASDAARAKFQKAMAILTLFEGWSNSHDVRYLGTVMVRAADNELIRLSAREPGRKHEWILTEKMAMECFKARFHDMKMAGGALAKIAVEDTSSGGSSGGDTSDPSAETIKPEGETLEATAETTTVPEQREYAKDTATVHVQQENQTQKTEGVAQESARADAQKREEEVQQQDTREQESEKENDKDDEKEKELSQTRGPYRAPPAALLRRVEKQLARRLPALQVLVGAFDIAHELLPRRNVSEQRRPHQAGVLSREARDGNRGHSARRVAKGDQTALVGHAFEAEVESRLADAVEDGNAALATRELQDTRLDVLVAVVDDVRRAVLLRELGLLGRRYRADRVGADGPEELA</sequence>
<keyword evidence="2" id="KW-1185">Reference proteome</keyword>
<organism evidence="1 2">
    <name type="scientific">Xylaria curta</name>
    <dbReference type="NCBI Taxonomy" id="42375"/>
    <lineage>
        <taxon>Eukaryota</taxon>
        <taxon>Fungi</taxon>
        <taxon>Dikarya</taxon>
        <taxon>Ascomycota</taxon>
        <taxon>Pezizomycotina</taxon>
        <taxon>Sordariomycetes</taxon>
        <taxon>Xylariomycetidae</taxon>
        <taxon>Xylariales</taxon>
        <taxon>Xylariaceae</taxon>
        <taxon>Xylaria</taxon>
    </lineage>
</organism>